<dbReference type="InterPro" id="IPR008278">
    <property type="entry name" value="4-PPantetheinyl_Trfase_dom"/>
</dbReference>
<dbReference type="Pfam" id="PF17837">
    <property type="entry name" value="4PPT_N"/>
    <property type="match status" value="1"/>
</dbReference>
<dbReference type="Gene3D" id="3.90.470.20">
    <property type="entry name" value="4'-phosphopantetheinyl transferase domain"/>
    <property type="match status" value="1"/>
</dbReference>
<evidence type="ECO:0000313" key="5">
    <source>
        <dbReference type="Proteomes" id="UP001589627"/>
    </source>
</evidence>
<keyword evidence="1 4" id="KW-0808">Transferase</keyword>
<dbReference type="EMBL" id="JBHLZP010000746">
    <property type="protein sequence ID" value="MFB9839563.1"/>
    <property type="molecule type" value="Genomic_DNA"/>
</dbReference>
<dbReference type="Proteomes" id="UP001589627">
    <property type="component" value="Unassembled WGS sequence"/>
</dbReference>
<dbReference type="SUPFAM" id="SSF56214">
    <property type="entry name" value="4'-phosphopantetheinyl transferase"/>
    <property type="match status" value="1"/>
</dbReference>
<dbReference type="PANTHER" id="PTHR38096">
    <property type="entry name" value="ENTEROBACTIN SYNTHASE COMPONENT D"/>
    <property type="match status" value="1"/>
</dbReference>
<dbReference type="InterPro" id="IPR003542">
    <property type="entry name" value="Enbac_synth_compD-like"/>
</dbReference>
<feature type="domain" description="4'-phosphopantetheinyl transferase" evidence="2">
    <location>
        <begin position="102"/>
        <end position="182"/>
    </location>
</feature>
<comment type="caution">
    <text evidence="4">The sequence shown here is derived from an EMBL/GenBank/DDBJ whole genome shotgun (WGS) entry which is preliminary data.</text>
</comment>
<evidence type="ECO:0000259" key="3">
    <source>
        <dbReference type="Pfam" id="PF17837"/>
    </source>
</evidence>
<reference evidence="4 5" key="1">
    <citation type="submission" date="2024-09" db="EMBL/GenBank/DDBJ databases">
        <authorList>
            <person name="Sun Q."/>
            <person name="Mori K."/>
        </authorList>
    </citation>
    <scope>NUCLEOTIDE SEQUENCE [LARGE SCALE GENOMIC DNA]</scope>
    <source>
        <strain evidence="4 5">TBRC 0563</strain>
    </source>
</reference>
<sequence>MIEEILPPLVASAEAFDDRDAVALFPEEEAAVARAVDKRRREFTTARGCARRALAVLGLPPVPIVPGERGAPGWPAGVVGSMTHCDGYRASAVAREEQVRTVGLDAEPNEPLPDGVLEVIATPSERAWIEQRDGDRSSVCWDRLLFSAKESIYKAWFPLTRRWLDFEEAVVTPDPDARTFTALLRVPGPVVDGRALTGFTGRWTVSRGLVATAIAVLAAVPERPAAGPR</sequence>
<dbReference type="PANTHER" id="PTHR38096:SF1">
    <property type="entry name" value="ENTEROBACTIN SYNTHASE COMPONENT D"/>
    <property type="match status" value="1"/>
</dbReference>
<accession>A0ABV5YX04</accession>
<dbReference type="InterPro" id="IPR041354">
    <property type="entry name" value="4PPT_N"/>
</dbReference>
<evidence type="ECO:0000313" key="4">
    <source>
        <dbReference type="EMBL" id="MFB9839563.1"/>
    </source>
</evidence>
<dbReference type="InterPro" id="IPR037143">
    <property type="entry name" value="4-PPantetheinyl_Trfase_dom_sf"/>
</dbReference>
<evidence type="ECO:0000259" key="2">
    <source>
        <dbReference type="Pfam" id="PF01648"/>
    </source>
</evidence>
<dbReference type="RefSeq" id="WP_378212705.1">
    <property type="nucleotide sequence ID" value="NZ_JBHLZP010000746.1"/>
</dbReference>
<dbReference type="PRINTS" id="PR01399">
    <property type="entry name" value="ENTSNTHTASED"/>
</dbReference>
<name>A0ABV5YX04_9ACTN</name>
<dbReference type="GO" id="GO:0016740">
    <property type="term" value="F:transferase activity"/>
    <property type="evidence" value="ECO:0007669"/>
    <property type="project" value="UniProtKB-KW"/>
</dbReference>
<feature type="domain" description="4'-phosphopantetheinyl transferase N-terminal" evidence="3">
    <location>
        <begin position="27"/>
        <end position="94"/>
    </location>
</feature>
<keyword evidence="5" id="KW-1185">Reference proteome</keyword>
<evidence type="ECO:0000256" key="1">
    <source>
        <dbReference type="ARBA" id="ARBA00022679"/>
    </source>
</evidence>
<proteinExistence type="predicted"/>
<protein>
    <submittedName>
        <fullName evidence="4">4'-phosphopantetheinyl transferase</fullName>
    </submittedName>
</protein>
<gene>
    <name evidence="4" type="ORF">ACFFNX_46220</name>
</gene>
<organism evidence="4 5">
    <name type="scientific">Actinoallomurus acaciae</name>
    <dbReference type="NCBI Taxonomy" id="502577"/>
    <lineage>
        <taxon>Bacteria</taxon>
        <taxon>Bacillati</taxon>
        <taxon>Actinomycetota</taxon>
        <taxon>Actinomycetes</taxon>
        <taxon>Streptosporangiales</taxon>
        <taxon>Thermomonosporaceae</taxon>
        <taxon>Actinoallomurus</taxon>
    </lineage>
</organism>
<dbReference type="Pfam" id="PF01648">
    <property type="entry name" value="ACPS"/>
    <property type="match status" value="1"/>
</dbReference>